<dbReference type="AlphaFoldDB" id="A0AAN6NDK5"/>
<gene>
    <name evidence="1" type="ORF">QBC46DRAFT_446578</name>
</gene>
<name>A0AAN6NDK5_9PEZI</name>
<sequence length="317" mass="35531">MPFDRTGSEPFHFDPDKLGKVKPTLAEAEGYTLSVEDLKDVFGIDATYFGKLPKRLLVPALSGRWYTEQWYSVTGYLYIVEPEAWVPQVSHGRTLPASTFKTTYVKTVETVEETKFNAGASAQVTISAGGTYYGVTVEAKASSELSFNYSTSTTTKETLETKGVSGDTPIHQLFVYPTLRCKVIKKQRIDYTINDSSKELKWTGESYKPGYWDARWVADKRLDEIRKVQFHPVPMDGNGLGGKAYMLPVPEVTADGELDITTIMSRQGWIDWYVYDIAWQTVADQKITLAAPHNDVAFQPMSTWTTIPPLKSTTATE</sequence>
<reference evidence="2" key="1">
    <citation type="journal article" date="2023" name="Mol. Phylogenet. Evol.">
        <title>Genome-scale phylogeny and comparative genomics of the fungal order Sordariales.</title>
        <authorList>
            <person name="Hensen N."/>
            <person name="Bonometti L."/>
            <person name="Westerberg I."/>
            <person name="Brannstrom I.O."/>
            <person name="Guillou S."/>
            <person name="Cros-Aarteil S."/>
            <person name="Calhoun S."/>
            <person name="Haridas S."/>
            <person name="Kuo A."/>
            <person name="Mondo S."/>
            <person name="Pangilinan J."/>
            <person name="Riley R."/>
            <person name="LaButti K."/>
            <person name="Andreopoulos B."/>
            <person name="Lipzen A."/>
            <person name="Chen C."/>
            <person name="Yan M."/>
            <person name="Daum C."/>
            <person name="Ng V."/>
            <person name="Clum A."/>
            <person name="Steindorff A."/>
            <person name="Ohm R.A."/>
            <person name="Martin F."/>
            <person name="Silar P."/>
            <person name="Natvig D.O."/>
            <person name="Lalanne C."/>
            <person name="Gautier V."/>
            <person name="Ament-Velasquez S.L."/>
            <person name="Kruys A."/>
            <person name="Hutchinson M.I."/>
            <person name="Powell A.J."/>
            <person name="Barry K."/>
            <person name="Miller A.N."/>
            <person name="Grigoriev I.V."/>
            <person name="Debuchy R."/>
            <person name="Gladieux P."/>
            <person name="Hiltunen Thoren M."/>
            <person name="Johannesson H."/>
        </authorList>
    </citation>
    <scope>NUCLEOTIDE SEQUENCE [LARGE SCALE GENOMIC DNA]</scope>
    <source>
        <strain evidence="2">CBS 340.73</strain>
    </source>
</reference>
<evidence type="ECO:0000313" key="2">
    <source>
        <dbReference type="Proteomes" id="UP001303473"/>
    </source>
</evidence>
<keyword evidence="2" id="KW-1185">Reference proteome</keyword>
<organism evidence="1 2">
    <name type="scientific">Diplogelasinospora grovesii</name>
    <dbReference type="NCBI Taxonomy" id="303347"/>
    <lineage>
        <taxon>Eukaryota</taxon>
        <taxon>Fungi</taxon>
        <taxon>Dikarya</taxon>
        <taxon>Ascomycota</taxon>
        <taxon>Pezizomycotina</taxon>
        <taxon>Sordariomycetes</taxon>
        <taxon>Sordariomycetidae</taxon>
        <taxon>Sordariales</taxon>
        <taxon>Diplogelasinosporaceae</taxon>
        <taxon>Diplogelasinospora</taxon>
    </lineage>
</organism>
<accession>A0AAN6NDK5</accession>
<proteinExistence type="predicted"/>
<evidence type="ECO:0000313" key="1">
    <source>
        <dbReference type="EMBL" id="KAK3943795.1"/>
    </source>
</evidence>
<dbReference type="Proteomes" id="UP001303473">
    <property type="component" value="Unassembled WGS sequence"/>
</dbReference>
<dbReference type="EMBL" id="MU853763">
    <property type="protein sequence ID" value="KAK3943795.1"/>
    <property type="molecule type" value="Genomic_DNA"/>
</dbReference>
<comment type="caution">
    <text evidence="1">The sequence shown here is derived from an EMBL/GenBank/DDBJ whole genome shotgun (WGS) entry which is preliminary data.</text>
</comment>
<protein>
    <submittedName>
        <fullName evidence="1">Uncharacterized protein</fullName>
    </submittedName>
</protein>